<feature type="region of interest" description="Disordered" evidence="1">
    <location>
        <begin position="1"/>
        <end position="24"/>
    </location>
</feature>
<dbReference type="PANTHER" id="PTHR33595">
    <property type="entry name" value="VON WILLEBRAND FACTOR A DOMAIN PROTEIN"/>
    <property type="match status" value="1"/>
</dbReference>
<sequence>MNRVESVVHSGRLVSVETGSNGDEERCRKTCRRSRNLHLVEDQEISTNLGSDLDGDGFSQSDRVKFDFGGDPPLDLPLLSLDTHTETQRYTAQRERERVMDGGEGWHGASLGLGSTGKRDKMMMVSREMLRFRPIAPKPVTDGSGSSYMLTEKKNSVVSKGRTKRKYVRVRKNSMNGYKKMVSEEESKDGVLKTLQLLPEKAEMKDPVDPTAEKVGVEVDNVDGGDGGGGRGSDLTVEMGQTRVVESWVTVESVADKLLLRGSEVFVVEVFVCLDQSKQSLKHKNLNDYFRYMFITGYNNGGN</sequence>
<organism evidence="2 3">
    <name type="scientific">Quercus suber</name>
    <name type="common">Cork oak</name>
    <dbReference type="NCBI Taxonomy" id="58331"/>
    <lineage>
        <taxon>Eukaryota</taxon>
        <taxon>Viridiplantae</taxon>
        <taxon>Streptophyta</taxon>
        <taxon>Embryophyta</taxon>
        <taxon>Tracheophyta</taxon>
        <taxon>Spermatophyta</taxon>
        <taxon>Magnoliopsida</taxon>
        <taxon>eudicotyledons</taxon>
        <taxon>Gunneridae</taxon>
        <taxon>Pentapetalae</taxon>
        <taxon>rosids</taxon>
        <taxon>fabids</taxon>
        <taxon>Fagales</taxon>
        <taxon>Fagaceae</taxon>
        <taxon>Quercus</taxon>
    </lineage>
</organism>
<reference evidence="2 3" key="1">
    <citation type="journal article" date="2018" name="Sci. Data">
        <title>The draft genome sequence of cork oak.</title>
        <authorList>
            <person name="Ramos A.M."/>
            <person name="Usie A."/>
            <person name="Barbosa P."/>
            <person name="Barros P.M."/>
            <person name="Capote T."/>
            <person name="Chaves I."/>
            <person name="Simoes F."/>
            <person name="Abreu I."/>
            <person name="Carrasquinho I."/>
            <person name="Faro C."/>
            <person name="Guimaraes J.B."/>
            <person name="Mendonca D."/>
            <person name="Nobrega F."/>
            <person name="Rodrigues L."/>
            <person name="Saibo N.J.M."/>
            <person name="Varela M.C."/>
            <person name="Egas C."/>
            <person name="Matos J."/>
            <person name="Miguel C.M."/>
            <person name="Oliveira M.M."/>
            <person name="Ricardo C.P."/>
            <person name="Goncalves S."/>
        </authorList>
    </citation>
    <scope>NUCLEOTIDE SEQUENCE [LARGE SCALE GENOMIC DNA]</scope>
    <source>
        <strain evidence="3">cv. HL8</strain>
    </source>
</reference>
<dbReference type="EMBL" id="PKMF04000378">
    <property type="protein sequence ID" value="KAK7835029.1"/>
    <property type="molecule type" value="Genomic_DNA"/>
</dbReference>
<accession>A0AAW0K7T4</accession>
<evidence type="ECO:0000256" key="1">
    <source>
        <dbReference type="SAM" id="MobiDB-lite"/>
    </source>
</evidence>
<dbReference type="Proteomes" id="UP000237347">
    <property type="component" value="Unassembled WGS sequence"/>
</dbReference>
<dbReference type="PANTHER" id="PTHR33595:SF26">
    <property type="entry name" value="(RAPE) HYPOTHETICAL PROTEIN"/>
    <property type="match status" value="1"/>
</dbReference>
<proteinExistence type="predicted"/>
<gene>
    <name evidence="2" type="ORF">CFP56_023911</name>
</gene>
<evidence type="ECO:0000313" key="3">
    <source>
        <dbReference type="Proteomes" id="UP000237347"/>
    </source>
</evidence>
<name>A0AAW0K7T4_QUESU</name>
<comment type="caution">
    <text evidence="2">The sequence shown here is derived from an EMBL/GenBank/DDBJ whole genome shotgun (WGS) entry which is preliminary data.</text>
</comment>
<evidence type="ECO:0000313" key="2">
    <source>
        <dbReference type="EMBL" id="KAK7835029.1"/>
    </source>
</evidence>
<protein>
    <submittedName>
        <fullName evidence="2">Uncharacterized protein</fullName>
    </submittedName>
</protein>
<keyword evidence="3" id="KW-1185">Reference proteome</keyword>
<dbReference type="AlphaFoldDB" id="A0AAW0K7T4"/>